<evidence type="ECO:0000313" key="3">
    <source>
        <dbReference type="Proteomes" id="UP000183769"/>
    </source>
</evidence>
<dbReference type="PANTHER" id="PTHR38813">
    <property type="match status" value="1"/>
</dbReference>
<accession>A0A1I5NGG5</accession>
<evidence type="ECO:0000256" key="1">
    <source>
        <dbReference type="ARBA" id="ARBA00022649"/>
    </source>
</evidence>
<dbReference type="SUPFAM" id="SSF143011">
    <property type="entry name" value="RelE-like"/>
    <property type="match status" value="1"/>
</dbReference>
<dbReference type="RefSeq" id="WP_074875392.1">
    <property type="nucleotide sequence ID" value="NZ_FOXI01000002.1"/>
</dbReference>
<evidence type="ECO:0000313" key="2">
    <source>
        <dbReference type="EMBL" id="SFP20859.1"/>
    </source>
</evidence>
<gene>
    <name evidence="2" type="ORF">SAMN05216277_10211</name>
</gene>
<reference evidence="3" key="1">
    <citation type="submission" date="2016-10" db="EMBL/GenBank/DDBJ databases">
        <authorList>
            <person name="Varghese N."/>
            <person name="Submissions S."/>
        </authorList>
    </citation>
    <scope>NUCLEOTIDE SEQUENCE [LARGE SCALE GENOMIC DNA]</scope>
    <source>
        <strain evidence="3">CGMCC 1.10329</strain>
    </source>
</reference>
<sequence>MTEVRISEQAADWLADAEPDVREGITEKLHSITDFPDHYLKRLSGSTLYRLRVGDYRVIIDWDKEAGVLRVRRIGKRDSVYDR</sequence>
<dbReference type="PANTHER" id="PTHR38813:SF1">
    <property type="entry name" value="TOXIN RELE1-RELATED"/>
    <property type="match status" value="1"/>
</dbReference>
<proteinExistence type="predicted"/>
<protein>
    <submittedName>
        <fullName evidence="2">mRNA interferase RelE/StbE</fullName>
    </submittedName>
</protein>
<keyword evidence="1" id="KW-1277">Toxin-antitoxin system</keyword>
<dbReference type="Pfam" id="PF05016">
    <property type="entry name" value="ParE_toxin"/>
    <property type="match status" value="1"/>
</dbReference>
<dbReference type="InterPro" id="IPR035093">
    <property type="entry name" value="RelE/ParE_toxin_dom_sf"/>
</dbReference>
<dbReference type="Gene3D" id="3.30.2310.20">
    <property type="entry name" value="RelE-like"/>
    <property type="match status" value="1"/>
</dbReference>
<keyword evidence="3" id="KW-1185">Reference proteome</keyword>
<dbReference type="EMBL" id="FOXI01000002">
    <property type="protein sequence ID" value="SFP20859.1"/>
    <property type="molecule type" value="Genomic_DNA"/>
</dbReference>
<dbReference type="AlphaFoldDB" id="A0A1I5NGG5"/>
<dbReference type="OrthoDB" id="97626at2157"/>
<dbReference type="InterPro" id="IPR007712">
    <property type="entry name" value="RelE/ParE_toxin"/>
</dbReference>
<dbReference type="InterPro" id="IPR052747">
    <property type="entry name" value="TA_system_RelE_toxin"/>
</dbReference>
<name>A0A1I5NGG5_9EURY</name>
<organism evidence="2 3">
    <name type="scientific">Halolamina pelagica</name>
    <dbReference type="NCBI Taxonomy" id="699431"/>
    <lineage>
        <taxon>Archaea</taxon>
        <taxon>Methanobacteriati</taxon>
        <taxon>Methanobacteriota</taxon>
        <taxon>Stenosarchaea group</taxon>
        <taxon>Halobacteria</taxon>
        <taxon>Halobacteriales</taxon>
        <taxon>Haloferacaceae</taxon>
    </lineage>
</organism>
<dbReference type="Proteomes" id="UP000183769">
    <property type="component" value="Unassembled WGS sequence"/>
</dbReference>